<feature type="compositionally biased region" description="Polar residues" evidence="1">
    <location>
        <begin position="233"/>
        <end position="251"/>
    </location>
</feature>
<evidence type="ECO:0000256" key="1">
    <source>
        <dbReference type="SAM" id="MobiDB-lite"/>
    </source>
</evidence>
<reference evidence="3" key="1">
    <citation type="journal article" date="2009" name="Genome Res.">
        <title>Comparative genomic analyses of the human fungal pathogens Coccidioides and their relatives.</title>
        <authorList>
            <person name="Sharpton T.J."/>
            <person name="Stajich J.E."/>
            <person name="Rounsley S.D."/>
            <person name="Gardner M.J."/>
            <person name="Wortman J.R."/>
            <person name="Jordar V.S."/>
            <person name="Maiti R."/>
            <person name="Kodira C.D."/>
            <person name="Neafsey D.E."/>
            <person name="Zeng Q."/>
            <person name="Hung C.-Y."/>
            <person name="McMahan C."/>
            <person name="Muszewska A."/>
            <person name="Grynberg M."/>
            <person name="Mandel M.A."/>
            <person name="Kellner E.M."/>
            <person name="Barker B.M."/>
            <person name="Galgiani J.N."/>
            <person name="Orbach M.J."/>
            <person name="Kirkland T.N."/>
            <person name="Cole G.T."/>
            <person name="Henn M.R."/>
            <person name="Birren B.W."/>
            <person name="Taylor J.W."/>
        </authorList>
    </citation>
    <scope>NUCLEOTIDE SEQUENCE [LARGE SCALE GENOMIC DNA]</scope>
    <source>
        <strain evidence="3">RS</strain>
    </source>
</reference>
<organism evidence="2 3">
    <name type="scientific">Coccidioides immitis (strain RS)</name>
    <name type="common">Valley fever fungus</name>
    <dbReference type="NCBI Taxonomy" id="246410"/>
    <lineage>
        <taxon>Eukaryota</taxon>
        <taxon>Fungi</taxon>
        <taxon>Dikarya</taxon>
        <taxon>Ascomycota</taxon>
        <taxon>Pezizomycotina</taxon>
        <taxon>Eurotiomycetes</taxon>
        <taxon>Eurotiomycetidae</taxon>
        <taxon>Onygenales</taxon>
        <taxon>Onygenaceae</taxon>
        <taxon>Coccidioides</taxon>
    </lineage>
</organism>
<dbReference type="AlphaFoldDB" id="J3K652"/>
<evidence type="ECO:0000313" key="2">
    <source>
        <dbReference type="EMBL" id="EAS30013.3"/>
    </source>
</evidence>
<reference evidence="3" key="2">
    <citation type="journal article" date="2010" name="Genome Res.">
        <title>Population genomic sequencing of Coccidioides fungi reveals recent hybridization and transposon control.</title>
        <authorList>
            <person name="Neafsey D.E."/>
            <person name="Barker B.M."/>
            <person name="Sharpton T.J."/>
            <person name="Stajich J.E."/>
            <person name="Park D.J."/>
            <person name="Whiston E."/>
            <person name="Hung C.-Y."/>
            <person name="McMahan C."/>
            <person name="White J."/>
            <person name="Sykes S."/>
            <person name="Heiman D."/>
            <person name="Young S."/>
            <person name="Zeng Q."/>
            <person name="Abouelleil A."/>
            <person name="Aftuck L."/>
            <person name="Bessette D."/>
            <person name="Brown A."/>
            <person name="FitzGerald M."/>
            <person name="Lui A."/>
            <person name="Macdonald J.P."/>
            <person name="Priest M."/>
            <person name="Orbach M.J."/>
            <person name="Galgiani J.N."/>
            <person name="Kirkland T.N."/>
            <person name="Cole G.T."/>
            <person name="Birren B.W."/>
            <person name="Henn M.R."/>
            <person name="Taylor J.W."/>
            <person name="Rounsley S.D."/>
        </authorList>
    </citation>
    <scope>GENOME REANNOTATION</scope>
    <source>
        <strain evidence="3">RS</strain>
    </source>
</reference>
<sequence>MECGNGVVEAPVLDVKGSRVTRWETNNSVVGCWAGPLVPIRHHWLFYHGGVRENAQSGGLHVQIGRLDHLPATTMAAMMAAPIQQIRREKAAALRHYQCAKVALLAAGIGRWYTPGTTFVKSDSPAVSVWSTDSDTTTATLFAGGSSAATDSTGEKQEVEIKGKAAEHCCNRAGGEKMESRKVYPESTEYSVRSTSSSLTISAPGQTTGPNDLIGAVLGCGKDRKPRPEGEPSTMQRSISHNTPRSHSSPGKQAVLGWCAWQGYGTGTRPPLKHGELGVGQLLTKINYNDIREGEKRNTQ</sequence>
<evidence type="ECO:0000313" key="3">
    <source>
        <dbReference type="Proteomes" id="UP000001261"/>
    </source>
</evidence>
<keyword evidence="3" id="KW-1185">Reference proteome</keyword>
<accession>J3K652</accession>
<dbReference type="Proteomes" id="UP000001261">
    <property type="component" value="Unassembled WGS sequence"/>
</dbReference>
<protein>
    <submittedName>
        <fullName evidence="2">Uncharacterized protein</fullName>
    </submittedName>
</protein>
<proteinExistence type="predicted"/>
<gene>
    <name evidence="2" type="ORF">CIMG_13168</name>
</gene>
<dbReference type="VEuPathDB" id="FungiDB:CIMG_13168"/>
<dbReference type="EMBL" id="GG704913">
    <property type="protein sequence ID" value="EAS30013.3"/>
    <property type="molecule type" value="Genomic_DNA"/>
</dbReference>
<dbReference type="GeneID" id="24164795"/>
<dbReference type="RefSeq" id="XP_001241596.2">
    <property type="nucleotide sequence ID" value="XM_001241595.2"/>
</dbReference>
<feature type="region of interest" description="Disordered" evidence="1">
    <location>
        <begin position="222"/>
        <end position="252"/>
    </location>
</feature>
<dbReference type="InParanoid" id="J3K652"/>
<name>J3K652_COCIM</name>
<dbReference type="KEGG" id="cim:CIMG_13168"/>